<dbReference type="GO" id="GO:0042783">
    <property type="term" value="P:symbiont-mediated evasion of host immune response"/>
    <property type="evidence" value="ECO:0007669"/>
    <property type="project" value="InterPro"/>
</dbReference>
<keyword evidence="2" id="KW-1003">Cell membrane</keyword>
<evidence type="ECO:0000313" key="8">
    <source>
        <dbReference type="EMBL" id="APD72874.1"/>
    </source>
</evidence>
<feature type="domain" description="Trypanosome variant surface glycoprotein A-type N-terminal" evidence="7">
    <location>
        <begin position="14"/>
        <end position="385"/>
    </location>
</feature>
<accession>A0A1J0R4Y6</accession>
<dbReference type="GO" id="GO:0098552">
    <property type="term" value="C:side of membrane"/>
    <property type="evidence" value="ECO:0007669"/>
    <property type="project" value="UniProtKB-KW"/>
</dbReference>
<proteinExistence type="predicted"/>
<dbReference type="Gene3D" id="1.10.470.10">
    <property type="entry name" value="Variant Surface Glycoprotein, subunit A, domain 2"/>
    <property type="match status" value="1"/>
</dbReference>
<evidence type="ECO:0000256" key="2">
    <source>
        <dbReference type="ARBA" id="ARBA00022475"/>
    </source>
</evidence>
<keyword evidence="3" id="KW-0336">GPI-anchor</keyword>
<protein>
    <submittedName>
        <fullName evidence="8">Variant surface glycoprotein 1125.2609</fullName>
    </submittedName>
</protein>
<dbReference type="EMBL" id="KX698918">
    <property type="protein sequence ID" value="APD72874.1"/>
    <property type="molecule type" value="Genomic_DNA"/>
</dbReference>
<evidence type="ECO:0000256" key="3">
    <source>
        <dbReference type="ARBA" id="ARBA00022622"/>
    </source>
</evidence>
<dbReference type="Gene3D" id="3.90.150.10">
    <property type="entry name" value="Variant Surface Glycoprotein, subunit A domain 1"/>
    <property type="match status" value="1"/>
</dbReference>
<sequence length="415" mass="43791">MLSSKPVVRTYIGLVAALATAIQLAEPSAKAFDEAEVQKICSVATELDKIPSVALQKQEALIKEVKAAYEAELIAFLAAEAEDDTNASTLYKAAAAAASECGRKAANKLEQLQKVALLATVNAGKATGAINEFVDFLIAVSTGGTTGTCLATTGGNPSSTNANTRLGCPAKTTDDITTTPATNNEVLDKSGYKVLSSNGDGSHAQASTKCRLLTAVSGGSATSELWQRNSPPETPIMFGFLTVTAHNSAGTTAINKQKLNALGTSWEKQNPSTAPEKLFNAIGHLIKAEYDGCGQSKDEVLAHVINEGKAAQLITSVRKGAKLTDKTSKNDYGAAALLDSVAGDSKNQAEKIKNKIDSLPVTQVQVDKTAEKTIKTNSNPEDMRKSLLLRHIKNKETFENLGKQLQEEIAKKPTQ</sequence>
<evidence type="ECO:0000256" key="4">
    <source>
        <dbReference type="ARBA" id="ARBA00023136"/>
    </source>
</evidence>
<organism evidence="8">
    <name type="scientific">Trypanosoma brucei</name>
    <dbReference type="NCBI Taxonomy" id="5691"/>
    <lineage>
        <taxon>Eukaryota</taxon>
        <taxon>Discoba</taxon>
        <taxon>Euglenozoa</taxon>
        <taxon>Kinetoplastea</taxon>
        <taxon>Metakinetoplastina</taxon>
        <taxon>Trypanosomatida</taxon>
        <taxon>Trypanosomatidae</taxon>
        <taxon>Trypanosoma</taxon>
    </lineage>
</organism>
<dbReference type="Pfam" id="PF00913">
    <property type="entry name" value="Trypan_glycop"/>
    <property type="match status" value="1"/>
</dbReference>
<dbReference type="GO" id="GO:0005886">
    <property type="term" value="C:plasma membrane"/>
    <property type="evidence" value="ECO:0007669"/>
    <property type="project" value="UniProtKB-SubCell"/>
</dbReference>
<evidence type="ECO:0000256" key="1">
    <source>
        <dbReference type="ARBA" id="ARBA00004609"/>
    </source>
</evidence>
<comment type="subcellular location">
    <subcellularLocation>
        <location evidence="1">Cell membrane</location>
        <topology evidence="1">Lipid-anchor</topology>
        <topology evidence="1">GPI-anchor</topology>
    </subcellularLocation>
</comment>
<keyword evidence="5" id="KW-0325">Glycoprotein</keyword>
<reference evidence="8" key="1">
    <citation type="submission" date="2016-08" db="EMBL/GenBank/DDBJ databases">
        <title>VSG repertoire of Trypanosoma brucei EATRO 1125.</title>
        <authorList>
            <person name="Cross G.A."/>
        </authorList>
    </citation>
    <scope>NUCLEOTIDE SEQUENCE</scope>
    <source>
        <strain evidence="8">EATRO 1125</strain>
    </source>
</reference>
<evidence type="ECO:0000256" key="5">
    <source>
        <dbReference type="ARBA" id="ARBA00023180"/>
    </source>
</evidence>
<evidence type="ECO:0000259" key="7">
    <source>
        <dbReference type="Pfam" id="PF00913"/>
    </source>
</evidence>
<dbReference type="InterPro" id="IPR001812">
    <property type="entry name" value="Trypano_VSG_A_N_dom"/>
</dbReference>
<keyword evidence="6" id="KW-0449">Lipoprotein</keyword>
<dbReference type="VEuPathDB" id="TriTrypDB:Tb11.v5.0896"/>
<dbReference type="SUPFAM" id="SSF58087">
    <property type="entry name" value="Variant surface glycoprotein (N-terminal domain)"/>
    <property type="match status" value="1"/>
</dbReference>
<keyword evidence="4" id="KW-0472">Membrane</keyword>
<name>A0A1J0R4Y6_9TRYP</name>
<dbReference type="AlphaFoldDB" id="A0A1J0R4Y6"/>
<dbReference type="VEuPathDB" id="TriTrypDB:Tb427_000126700"/>
<evidence type="ECO:0000256" key="6">
    <source>
        <dbReference type="ARBA" id="ARBA00023288"/>
    </source>
</evidence>